<dbReference type="InterPro" id="IPR003593">
    <property type="entry name" value="AAA+_ATPase"/>
</dbReference>
<dbReference type="SUPFAM" id="SSF52540">
    <property type="entry name" value="P-loop containing nucleoside triphosphate hydrolases"/>
    <property type="match status" value="1"/>
</dbReference>
<evidence type="ECO:0000313" key="7">
    <source>
        <dbReference type="Proteomes" id="UP000034036"/>
    </source>
</evidence>
<organism evidence="6 7">
    <name type="scientific">Candidatus Giovannonibacteria bacterium GW2011_GWF2_42_19</name>
    <dbReference type="NCBI Taxonomy" id="1618659"/>
    <lineage>
        <taxon>Bacteria</taxon>
        <taxon>Candidatus Giovannoniibacteriota</taxon>
    </lineage>
</organism>
<keyword evidence="3" id="KW-0547">Nucleotide-binding</keyword>
<gene>
    <name evidence="6" type="ORF">UV11_C0006G0024</name>
</gene>
<name>A0A0G0ZIX0_9BACT</name>
<dbReference type="CDD" id="cd03230">
    <property type="entry name" value="ABC_DR_subfamily_A"/>
    <property type="match status" value="1"/>
</dbReference>
<keyword evidence="2" id="KW-0813">Transport</keyword>
<comment type="similarity">
    <text evidence="1">Belongs to the ABC transporter superfamily.</text>
</comment>
<evidence type="ECO:0000256" key="4">
    <source>
        <dbReference type="ARBA" id="ARBA00022840"/>
    </source>
</evidence>
<dbReference type="PROSITE" id="PS50893">
    <property type="entry name" value="ABC_TRANSPORTER_2"/>
    <property type="match status" value="1"/>
</dbReference>
<comment type="caution">
    <text evidence="6">The sequence shown here is derived from an EMBL/GenBank/DDBJ whole genome shotgun (WGS) entry which is preliminary data.</text>
</comment>
<evidence type="ECO:0000259" key="5">
    <source>
        <dbReference type="PROSITE" id="PS50893"/>
    </source>
</evidence>
<sequence length="247" mass="27680">MLLEARNIEKKFGKVKAVDGISFNIKEGEVLGFLGPNGAGKTTTIHMLLGLVTPDDGEVFVFGKNLRDYSEEILQKMNFTSPYVGLPYRLSVRENLMVFAGLYNVQNPSRKIQELLKLFEIEHLKNTPVVKLSAGESSRLGLCKAFLNDPSLLLLDEPTASLDPHMSRQSREILMKAHKKSGMSILWTSHNMAEIEKVCDRVIFLNHGKIIAEGSPIEITNAILKEERKEPDLEEVFSRVANEVKVS</sequence>
<dbReference type="GO" id="GO:0016887">
    <property type="term" value="F:ATP hydrolysis activity"/>
    <property type="evidence" value="ECO:0007669"/>
    <property type="project" value="InterPro"/>
</dbReference>
<dbReference type="PANTHER" id="PTHR42711:SF5">
    <property type="entry name" value="ABC TRANSPORTER ATP-BINDING PROTEIN NATA"/>
    <property type="match status" value="1"/>
</dbReference>
<protein>
    <submittedName>
        <fullName evidence="6">ABC-type multidrug transport system, ATPase component</fullName>
    </submittedName>
</protein>
<dbReference type="STRING" id="1618659.UV11_C0006G0024"/>
<dbReference type="GO" id="GO:0005524">
    <property type="term" value="F:ATP binding"/>
    <property type="evidence" value="ECO:0007669"/>
    <property type="project" value="UniProtKB-KW"/>
</dbReference>
<feature type="domain" description="ABC transporter" evidence="5">
    <location>
        <begin position="3"/>
        <end position="232"/>
    </location>
</feature>
<dbReference type="Proteomes" id="UP000034036">
    <property type="component" value="Unassembled WGS sequence"/>
</dbReference>
<dbReference type="PANTHER" id="PTHR42711">
    <property type="entry name" value="ABC TRANSPORTER ATP-BINDING PROTEIN"/>
    <property type="match status" value="1"/>
</dbReference>
<dbReference type="Pfam" id="PF00005">
    <property type="entry name" value="ABC_tran"/>
    <property type="match status" value="1"/>
</dbReference>
<accession>A0A0G0ZIX0</accession>
<keyword evidence="4" id="KW-0067">ATP-binding</keyword>
<dbReference type="SMART" id="SM00382">
    <property type="entry name" value="AAA"/>
    <property type="match status" value="1"/>
</dbReference>
<dbReference type="InterPro" id="IPR050763">
    <property type="entry name" value="ABC_transporter_ATP-binding"/>
</dbReference>
<proteinExistence type="inferred from homology"/>
<evidence type="ECO:0000256" key="3">
    <source>
        <dbReference type="ARBA" id="ARBA00022741"/>
    </source>
</evidence>
<reference evidence="6" key="1">
    <citation type="journal article" date="2015" name="Nature">
        <title>rRNA introns, odd ribosomes, and small enigmatic genomes across a large radiation of phyla.</title>
        <authorList>
            <person name="Brown C.T."/>
            <person name="Hug L.A."/>
            <person name="Thomas B.C."/>
            <person name="Sharon I."/>
            <person name="Castelle C.J."/>
            <person name="Singh A."/>
            <person name="Wilkins M.J."/>
            <person name="Williams K.H."/>
            <person name="Banfield J.F."/>
        </authorList>
    </citation>
    <scope>NUCLEOTIDE SEQUENCE [LARGE SCALE GENOMIC DNA]</scope>
</reference>
<dbReference type="AlphaFoldDB" id="A0A0G0ZIX0"/>
<dbReference type="InterPro" id="IPR017871">
    <property type="entry name" value="ABC_transporter-like_CS"/>
</dbReference>
<dbReference type="EMBL" id="LCDF01000006">
    <property type="protein sequence ID" value="KKS48619.1"/>
    <property type="molecule type" value="Genomic_DNA"/>
</dbReference>
<dbReference type="Gene3D" id="3.40.50.300">
    <property type="entry name" value="P-loop containing nucleotide triphosphate hydrolases"/>
    <property type="match status" value="1"/>
</dbReference>
<dbReference type="InterPro" id="IPR003439">
    <property type="entry name" value="ABC_transporter-like_ATP-bd"/>
</dbReference>
<dbReference type="InterPro" id="IPR027417">
    <property type="entry name" value="P-loop_NTPase"/>
</dbReference>
<evidence type="ECO:0000256" key="1">
    <source>
        <dbReference type="ARBA" id="ARBA00005417"/>
    </source>
</evidence>
<evidence type="ECO:0000313" key="6">
    <source>
        <dbReference type="EMBL" id="KKS48619.1"/>
    </source>
</evidence>
<evidence type="ECO:0000256" key="2">
    <source>
        <dbReference type="ARBA" id="ARBA00022448"/>
    </source>
</evidence>
<dbReference type="PROSITE" id="PS00211">
    <property type="entry name" value="ABC_TRANSPORTER_1"/>
    <property type="match status" value="1"/>
</dbReference>